<sequence>METLLLLNRWLHITAGFIGFFVAPAALYVRKGGSAHRFWGRIFFWAMIVAGTTALVAAVLKSLTFLLLTGIFSLYLAWFGYRSIYHKHLSRGEERANRLDWAGVGIGTAVFAGTLAYGLLHLKTNPVPVVFGGIGLFTTLRQARAFRRTGPWPAGQWLLNHISGFVGSYVAAVSAFSATSLTFIPFPLSFLWPTLVIIPPMLWVQQRYKKQFAQGHHPEKVVEVRIQPELG</sequence>
<evidence type="ECO:0000313" key="3">
    <source>
        <dbReference type="Proteomes" id="UP001165297"/>
    </source>
</evidence>
<dbReference type="Proteomes" id="UP001165297">
    <property type="component" value="Unassembled WGS sequence"/>
</dbReference>
<feature type="transmembrane region" description="Helical" evidence="1">
    <location>
        <begin position="42"/>
        <end position="59"/>
    </location>
</feature>
<organism evidence="2 3">
    <name type="scientific">Hymenobacter nitidus</name>
    <dbReference type="NCBI Taxonomy" id="2880929"/>
    <lineage>
        <taxon>Bacteria</taxon>
        <taxon>Pseudomonadati</taxon>
        <taxon>Bacteroidota</taxon>
        <taxon>Cytophagia</taxon>
        <taxon>Cytophagales</taxon>
        <taxon>Hymenobacteraceae</taxon>
        <taxon>Hymenobacter</taxon>
    </lineage>
</organism>
<feature type="transmembrane region" description="Helical" evidence="1">
    <location>
        <begin position="101"/>
        <end position="120"/>
    </location>
</feature>
<feature type="transmembrane region" description="Helical" evidence="1">
    <location>
        <begin position="65"/>
        <end position="81"/>
    </location>
</feature>
<evidence type="ECO:0000256" key="1">
    <source>
        <dbReference type="SAM" id="Phobius"/>
    </source>
</evidence>
<name>A0ABS8AGD2_9BACT</name>
<comment type="caution">
    <text evidence="2">The sequence shown here is derived from an EMBL/GenBank/DDBJ whole genome shotgun (WGS) entry which is preliminary data.</text>
</comment>
<keyword evidence="3" id="KW-1185">Reference proteome</keyword>
<keyword evidence="1" id="KW-1133">Transmembrane helix</keyword>
<accession>A0ABS8AGD2</accession>
<gene>
    <name evidence="2" type="ORF">LGH70_14990</name>
</gene>
<reference evidence="2" key="1">
    <citation type="submission" date="2021-10" db="EMBL/GenBank/DDBJ databases">
        <authorList>
            <person name="Dean J.D."/>
            <person name="Kim M.K."/>
            <person name="Newey C.N."/>
            <person name="Stoker T.S."/>
            <person name="Thompson D.W."/>
            <person name="Grose J.H."/>
        </authorList>
    </citation>
    <scope>NUCLEOTIDE SEQUENCE</scope>
    <source>
        <strain evidence="2">BT635</strain>
    </source>
</reference>
<keyword evidence="1" id="KW-0812">Transmembrane</keyword>
<feature type="transmembrane region" description="Helical" evidence="1">
    <location>
        <begin position="12"/>
        <end position="30"/>
    </location>
</feature>
<protein>
    <submittedName>
        <fullName evidence="2">DUF2306 domain-containing protein</fullName>
    </submittedName>
</protein>
<keyword evidence="1" id="KW-0472">Membrane</keyword>
<proteinExistence type="predicted"/>
<dbReference type="EMBL" id="JAJADQ010000007">
    <property type="protein sequence ID" value="MCB2378906.1"/>
    <property type="molecule type" value="Genomic_DNA"/>
</dbReference>
<dbReference type="RefSeq" id="WP_226187153.1">
    <property type="nucleotide sequence ID" value="NZ_JAJADQ010000007.1"/>
</dbReference>
<feature type="transmembrane region" description="Helical" evidence="1">
    <location>
        <begin position="184"/>
        <end position="204"/>
    </location>
</feature>
<evidence type="ECO:0000313" key="2">
    <source>
        <dbReference type="EMBL" id="MCB2378906.1"/>
    </source>
</evidence>